<dbReference type="Gene3D" id="2.30.30.40">
    <property type="entry name" value="SH3 Domains"/>
    <property type="match status" value="1"/>
</dbReference>
<protein>
    <submittedName>
        <fullName evidence="2">Purine-binding chemotaxis protein CheW</fullName>
    </submittedName>
</protein>
<dbReference type="EMBL" id="FNQE01000003">
    <property type="protein sequence ID" value="SDY60891.1"/>
    <property type="molecule type" value="Genomic_DNA"/>
</dbReference>
<dbReference type="Gene3D" id="2.40.50.180">
    <property type="entry name" value="CheA-289, Domain 4"/>
    <property type="match status" value="1"/>
</dbReference>
<organism evidence="2 3">
    <name type="scientific">Proteiniborus ethanoligenes</name>
    <dbReference type="NCBI Taxonomy" id="415015"/>
    <lineage>
        <taxon>Bacteria</taxon>
        <taxon>Bacillati</taxon>
        <taxon>Bacillota</taxon>
        <taxon>Clostridia</taxon>
        <taxon>Eubacteriales</taxon>
        <taxon>Proteiniborus</taxon>
    </lineage>
</organism>
<dbReference type="PROSITE" id="PS50851">
    <property type="entry name" value="CHEW"/>
    <property type="match status" value="1"/>
</dbReference>
<dbReference type="GO" id="GO:0005829">
    <property type="term" value="C:cytosol"/>
    <property type="evidence" value="ECO:0007669"/>
    <property type="project" value="TreeGrafter"/>
</dbReference>
<dbReference type="PANTHER" id="PTHR22617">
    <property type="entry name" value="CHEMOTAXIS SENSOR HISTIDINE KINASE-RELATED"/>
    <property type="match status" value="1"/>
</dbReference>
<dbReference type="STRING" id="415015.SAMN05660462_00439"/>
<name>A0A1H3L930_9FIRM</name>
<keyword evidence="3" id="KW-1185">Reference proteome</keyword>
<dbReference type="PANTHER" id="PTHR22617:SF23">
    <property type="entry name" value="CHEMOTAXIS PROTEIN CHEW"/>
    <property type="match status" value="1"/>
</dbReference>
<dbReference type="AlphaFoldDB" id="A0A1H3L930"/>
<gene>
    <name evidence="2" type="ORF">SAMN05660462_00439</name>
</gene>
<dbReference type="SMART" id="SM00260">
    <property type="entry name" value="CheW"/>
    <property type="match status" value="1"/>
</dbReference>
<evidence type="ECO:0000259" key="1">
    <source>
        <dbReference type="PROSITE" id="PS50851"/>
    </source>
</evidence>
<reference evidence="3" key="1">
    <citation type="submission" date="2016-10" db="EMBL/GenBank/DDBJ databases">
        <authorList>
            <person name="Varghese N."/>
            <person name="Submissions S."/>
        </authorList>
    </citation>
    <scope>NUCLEOTIDE SEQUENCE [LARGE SCALE GENOMIC DNA]</scope>
    <source>
        <strain evidence="3">DSM 21650</strain>
    </source>
</reference>
<dbReference type="CDD" id="cd00732">
    <property type="entry name" value="CheW"/>
    <property type="match status" value="1"/>
</dbReference>
<evidence type="ECO:0000313" key="3">
    <source>
        <dbReference type="Proteomes" id="UP000198625"/>
    </source>
</evidence>
<dbReference type="InterPro" id="IPR039315">
    <property type="entry name" value="CheW"/>
</dbReference>
<dbReference type="SUPFAM" id="SSF50341">
    <property type="entry name" value="CheW-like"/>
    <property type="match status" value="1"/>
</dbReference>
<evidence type="ECO:0000313" key="2">
    <source>
        <dbReference type="EMBL" id="SDY60891.1"/>
    </source>
</evidence>
<sequence>MSENQYVVFKLGREEYGIDIMNVREIVQYQESVKIPNAPKFVEGIINFRGNVIPIVCLKKRFGMEGRTADANTRIIVINLNEKQIGFLVDEASQTVRLDDSNIDPTPDIIAGIDRRYITGVGKLDERLIILIDLERVLTEEEKEKIDNLQV</sequence>
<proteinExistence type="predicted"/>
<dbReference type="RefSeq" id="WP_091726606.1">
    <property type="nucleotide sequence ID" value="NZ_FNQE01000003.1"/>
</dbReference>
<dbReference type="GO" id="GO:0006935">
    <property type="term" value="P:chemotaxis"/>
    <property type="evidence" value="ECO:0007669"/>
    <property type="project" value="InterPro"/>
</dbReference>
<dbReference type="InterPro" id="IPR002545">
    <property type="entry name" value="CheW-lke_dom"/>
</dbReference>
<accession>A0A1H3L930</accession>
<dbReference type="Pfam" id="PF01584">
    <property type="entry name" value="CheW"/>
    <property type="match status" value="1"/>
</dbReference>
<dbReference type="GO" id="GO:0007165">
    <property type="term" value="P:signal transduction"/>
    <property type="evidence" value="ECO:0007669"/>
    <property type="project" value="InterPro"/>
</dbReference>
<dbReference type="OrthoDB" id="9794382at2"/>
<feature type="domain" description="CheW-like" evidence="1">
    <location>
        <begin position="3"/>
        <end position="143"/>
    </location>
</feature>
<dbReference type="InterPro" id="IPR036061">
    <property type="entry name" value="CheW-like_dom_sf"/>
</dbReference>
<dbReference type="Proteomes" id="UP000198625">
    <property type="component" value="Unassembled WGS sequence"/>
</dbReference>